<organism evidence="2 3">
    <name type="scientific">Primorskyibacter flagellatus</name>
    <dbReference type="NCBI Taxonomy" id="1387277"/>
    <lineage>
        <taxon>Bacteria</taxon>
        <taxon>Pseudomonadati</taxon>
        <taxon>Pseudomonadota</taxon>
        <taxon>Alphaproteobacteria</taxon>
        <taxon>Rhodobacterales</taxon>
        <taxon>Roseobacteraceae</taxon>
        <taxon>Primorskyibacter</taxon>
    </lineage>
</organism>
<keyword evidence="2" id="KW-0378">Hydrolase</keyword>
<keyword evidence="3" id="KW-1185">Reference proteome</keyword>
<comment type="caution">
    <text evidence="2">The sequence shown here is derived from an EMBL/GenBank/DDBJ whole genome shotgun (WGS) entry which is preliminary data.</text>
</comment>
<sequence>MKVVSLNAWGGRLFEEMTDWLAQEQPDVLCLQEVVYAPGSPSAWLEYRDDGMALPQRADVLRDVSRALPNHGLTFCPAALGNLWLGDRPVPTLWGIATYLSPDLTLVGQAQGFVHGEFSPGGFGAHPRARTGHAVRVWHPEEGGVTVAHMHGLRDPNGKMDTPVRGEQARKFATLVQSVLMPGDPVVVCGDFNVLPVSETFRVLARVAPYNLVTTRGHPGTRTSFYEKPEKFADYMLVNGPLRDARFDVVREPELSDHCPLVLYTA</sequence>
<dbReference type="InterPro" id="IPR036691">
    <property type="entry name" value="Endo/exonu/phosph_ase_sf"/>
</dbReference>
<evidence type="ECO:0000313" key="3">
    <source>
        <dbReference type="Proteomes" id="UP000612855"/>
    </source>
</evidence>
<dbReference type="EMBL" id="BMFJ01000002">
    <property type="protein sequence ID" value="GGE43945.1"/>
    <property type="molecule type" value="Genomic_DNA"/>
</dbReference>
<dbReference type="RefSeq" id="WP_188479010.1">
    <property type="nucleotide sequence ID" value="NZ_BMFJ01000002.1"/>
</dbReference>
<dbReference type="Proteomes" id="UP000612855">
    <property type="component" value="Unassembled WGS sequence"/>
</dbReference>
<dbReference type="SUPFAM" id="SSF56219">
    <property type="entry name" value="DNase I-like"/>
    <property type="match status" value="1"/>
</dbReference>
<dbReference type="AlphaFoldDB" id="A0A917EHE4"/>
<gene>
    <name evidence="2" type="ORF">GCM10011360_33980</name>
</gene>
<proteinExistence type="predicted"/>
<dbReference type="InterPro" id="IPR005135">
    <property type="entry name" value="Endo/exonuclease/phosphatase"/>
</dbReference>
<dbReference type="GO" id="GO:0016787">
    <property type="term" value="F:hydrolase activity"/>
    <property type="evidence" value="ECO:0007669"/>
    <property type="project" value="UniProtKB-KW"/>
</dbReference>
<reference evidence="3" key="1">
    <citation type="journal article" date="2019" name="Int. J. Syst. Evol. Microbiol.">
        <title>The Global Catalogue of Microorganisms (GCM) 10K type strain sequencing project: providing services to taxonomists for standard genome sequencing and annotation.</title>
        <authorList>
            <consortium name="The Broad Institute Genomics Platform"/>
            <consortium name="The Broad Institute Genome Sequencing Center for Infectious Disease"/>
            <person name="Wu L."/>
            <person name="Ma J."/>
        </authorList>
    </citation>
    <scope>NUCLEOTIDE SEQUENCE [LARGE SCALE GENOMIC DNA]</scope>
    <source>
        <strain evidence="3">CGMCC 1.12664</strain>
    </source>
</reference>
<dbReference type="Gene3D" id="3.60.10.10">
    <property type="entry name" value="Endonuclease/exonuclease/phosphatase"/>
    <property type="match status" value="1"/>
</dbReference>
<dbReference type="Pfam" id="PF03372">
    <property type="entry name" value="Exo_endo_phos"/>
    <property type="match status" value="1"/>
</dbReference>
<protein>
    <submittedName>
        <fullName evidence="2">Metal-dependent hydrolase</fullName>
    </submittedName>
</protein>
<evidence type="ECO:0000313" key="2">
    <source>
        <dbReference type="EMBL" id="GGE43945.1"/>
    </source>
</evidence>
<evidence type="ECO:0000259" key="1">
    <source>
        <dbReference type="Pfam" id="PF03372"/>
    </source>
</evidence>
<accession>A0A917EHE4</accession>
<name>A0A917EHE4_9RHOB</name>
<feature type="domain" description="Endonuclease/exonuclease/phosphatase" evidence="1">
    <location>
        <begin position="5"/>
        <end position="258"/>
    </location>
</feature>